<sequence>MFDSATDTVRSSSIDPVEKYVDFFNDLCAPDQIFEAFRDQVREKSPARAKVIGALWYHLSEAIVDVLCVALAKLETPQIRHLVAQTVYEELGEASPDQIHTDLLRQMLRVADVTDVDILRYSGHKGINAAIDGLMGRLHACQSDAEVCGLLLGMELIAYQNVDNVIDYLSYDSEIGTAVSDTPWARLHHQLEEGHIRRAVSIFVDHVTALHDQRQFTKSFMATMRFWDEFWSTIAAEATGRPLAVSTE</sequence>
<keyword evidence="2" id="KW-1185">Reference proteome</keyword>
<dbReference type="Proteomes" id="UP000005801">
    <property type="component" value="Unassembled WGS sequence"/>
</dbReference>
<dbReference type="SUPFAM" id="SSF48613">
    <property type="entry name" value="Heme oxygenase-like"/>
    <property type="match status" value="1"/>
</dbReference>
<dbReference type="eggNOG" id="ENOG503306J">
    <property type="taxonomic scope" value="Bacteria"/>
</dbReference>
<evidence type="ECO:0000313" key="1">
    <source>
        <dbReference type="EMBL" id="EDM80996.1"/>
    </source>
</evidence>
<dbReference type="STRING" id="391625.PPSIR1_25491"/>
<dbReference type="Gene3D" id="1.20.910.10">
    <property type="entry name" value="Heme oxygenase-like"/>
    <property type="match status" value="1"/>
</dbReference>
<name>A6FZB2_9BACT</name>
<evidence type="ECO:0000313" key="2">
    <source>
        <dbReference type="Proteomes" id="UP000005801"/>
    </source>
</evidence>
<protein>
    <submittedName>
        <fullName evidence="1">Uncharacterized protein</fullName>
    </submittedName>
</protein>
<dbReference type="AlphaFoldDB" id="A6FZB2"/>
<comment type="caution">
    <text evidence="1">The sequence shown here is derived from an EMBL/GenBank/DDBJ whole genome shotgun (WGS) entry which is preliminary data.</text>
</comment>
<proteinExistence type="predicted"/>
<dbReference type="Pfam" id="PF14518">
    <property type="entry name" value="Haem_oxygenas_2"/>
    <property type="match status" value="1"/>
</dbReference>
<dbReference type="InterPro" id="IPR016084">
    <property type="entry name" value="Haem_Oase-like_multi-hlx"/>
</dbReference>
<accession>A6FZB2</accession>
<gene>
    <name evidence="1" type="ORF">PPSIR1_25491</name>
</gene>
<dbReference type="EMBL" id="ABCS01000006">
    <property type="protein sequence ID" value="EDM80996.1"/>
    <property type="molecule type" value="Genomic_DNA"/>
</dbReference>
<organism evidence="1 2">
    <name type="scientific">Plesiocystis pacifica SIR-1</name>
    <dbReference type="NCBI Taxonomy" id="391625"/>
    <lineage>
        <taxon>Bacteria</taxon>
        <taxon>Pseudomonadati</taxon>
        <taxon>Myxococcota</taxon>
        <taxon>Polyangia</taxon>
        <taxon>Nannocystales</taxon>
        <taxon>Nannocystaceae</taxon>
        <taxon>Plesiocystis</taxon>
    </lineage>
</organism>
<reference evidence="1 2" key="1">
    <citation type="submission" date="2007-06" db="EMBL/GenBank/DDBJ databases">
        <authorList>
            <person name="Shimkets L."/>
            <person name="Ferriera S."/>
            <person name="Johnson J."/>
            <person name="Kravitz S."/>
            <person name="Beeson K."/>
            <person name="Sutton G."/>
            <person name="Rogers Y.-H."/>
            <person name="Friedman R."/>
            <person name="Frazier M."/>
            <person name="Venter J.C."/>
        </authorList>
    </citation>
    <scope>NUCLEOTIDE SEQUENCE [LARGE SCALE GENOMIC DNA]</scope>
    <source>
        <strain evidence="1 2">SIR-1</strain>
    </source>
</reference>